<name>A0A0S3F1X1_9SPHN</name>
<evidence type="ECO:0000313" key="2">
    <source>
        <dbReference type="EMBL" id="ALR21687.1"/>
    </source>
</evidence>
<sequence>MAKTFEQFHFSLIERDQPDLLEAKMSREDWLRAKFGVRFDFQHQGKPFSWVPQNWAGDYVVGIIERQKFHVVRTPPNDGAAEIEGSFWTGSMVVIDPRNIPGGQGVAVEANSNVGQPSAILSSLVGHMNAILPHQYAIQFKALFEGGSFWRFAERHGGQLEYVRFKFTVPNMIFGAGGGVKQGLRRIGSDTNAQEIEVKIESAEGIDANSEAVKEGVAYGEEGNASVTAKSLNGDRWSSTKQKMTAKVQSVLDLPKAKVEEVQEWLKQALNREQDSSDSGFDNPDDWHRDN</sequence>
<proteinExistence type="predicted"/>
<gene>
    <name evidence="2" type="ORF">ATN00_16660</name>
</gene>
<dbReference type="AlphaFoldDB" id="A0A0S3F1X1"/>
<dbReference type="Proteomes" id="UP000056968">
    <property type="component" value="Chromosome"/>
</dbReference>
<reference evidence="2 3" key="1">
    <citation type="submission" date="2015-11" db="EMBL/GenBank/DDBJ databases">
        <title>A Two-component Flavoprotein Monooxygenase System MeaXY Responsible for para-Hydroxylation of 2-Methyl-6-ethylaniline and 2,6-Diethylaniline in Sphingobium baderi DE-13.</title>
        <authorList>
            <person name="Cheng M."/>
            <person name="Meng Q."/>
            <person name="Yang Y."/>
            <person name="Chu C."/>
            <person name="Yan X."/>
            <person name="He J."/>
            <person name="Li S."/>
        </authorList>
    </citation>
    <scope>NUCLEOTIDE SEQUENCE [LARGE SCALE GENOMIC DNA]</scope>
    <source>
        <strain evidence="2 3">DE-13</strain>
    </source>
</reference>
<dbReference type="KEGG" id="sbd:ATN00_16660"/>
<keyword evidence="3" id="KW-1185">Reference proteome</keyword>
<organism evidence="2 3">
    <name type="scientific">Sphingobium baderi</name>
    <dbReference type="NCBI Taxonomy" id="1332080"/>
    <lineage>
        <taxon>Bacteria</taxon>
        <taxon>Pseudomonadati</taxon>
        <taxon>Pseudomonadota</taxon>
        <taxon>Alphaproteobacteria</taxon>
        <taxon>Sphingomonadales</taxon>
        <taxon>Sphingomonadaceae</taxon>
        <taxon>Sphingobium</taxon>
    </lineage>
</organism>
<dbReference type="EMBL" id="CP013264">
    <property type="protein sequence ID" value="ALR21687.1"/>
    <property type="molecule type" value="Genomic_DNA"/>
</dbReference>
<protein>
    <submittedName>
        <fullName evidence="2">Uncharacterized protein</fullName>
    </submittedName>
</protein>
<feature type="region of interest" description="Disordered" evidence="1">
    <location>
        <begin position="269"/>
        <end position="291"/>
    </location>
</feature>
<accession>A0A0S3F1X1</accession>
<evidence type="ECO:0000313" key="3">
    <source>
        <dbReference type="Proteomes" id="UP000056968"/>
    </source>
</evidence>
<dbReference type="OrthoDB" id="8457064at2"/>
<dbReference type="RefSeq" id="WP_062066616.1">
    <property type="nucleotide sequence ID" value="NZ_CP013264.1"/>
</dbReference>
<evidence type="ECO:0000256" key="1">
    <source>
        <dbReference type="SAM" id="MobiDB-lite"/>
    </source>
</evidence>